<dbReference type="RefSeq" id="XP_056749430.1">
    <property type="nucleotide sequence ID" value="XM_056900762.1"/>
</dbReference>
<dbReference type="Gene3D" id="3.40.50.720">
    <property type="entry name" value="NAD(P)-binding Rossmann-like Domain"/>
    <property type="match status" value="1"/>
</dbReference>
<dbReference type="PANTHER" id="PTHR44169">
    <property type="entry name" value="NADPH-DEPENDENT 1-ACYLDIHYDROXYACETONE PHOSPHATE REDUCTASE"/>
    <property type="match status" value="1"/>
</dbReference>
<comment type="similarity">
    <text evidence="1 4">Belongs to the short-chain dehydrogenases/reductases (SDR) family.</text>
</comment>
<reference evidence="5" key="2">
    <citation type="submission" date="2023-01" db="EMBL/GenBank/DDBJ databases">
        <authorList>
            <person name="Petersen C."/>
        </authorList>
    </citation>
    <scope>NUCLEOTIDE SEQUENCE</scope>
    <source>
        <strain evidence="5">IBT 12815</strain>
    </source>
</reference>
<gene>
    <name evidence="5" type="ORF">N7537_009708</name>
</gene>
<protein>
    <submittedName>
        <fullName evidence="5">Glucose/ribitol dehydrogenase</fullName>
    </submittedName>
</protein>
<accession>A0AAD6DT86</accession>
<dbReference type="SUPFAM" id="SSF51735">
    <property type="entry name" value="NAD(P)-binding Rossmann-fold domains"/>
    <property type="match status" value="1"/>
</dbReference>
<keyword evidence="3" id="KW-0560">Oxidoreductase</keyword>
<dbReference type="InterPro" id="IPR020904">
    <property type="entry name" value="Sc_DH/Rdtase_CS"/>
</dbReference>
<dbReference type="GO" id="GO:0005811">
    <property type="term" value="C:lipid droplet"/>
    <property type="evidence" value="ECO:0007669"/>
    <property type="project" value="TreeGrafter"/>
</dbReference>
<reference evidence="5" key="1">
    <citation type="journal article" date="2023" name="IMA Fungus">
        <title>Comparative genomic study of the Penicillium genus elucidates a diverse pangenome and 15 lateral gene transfer events.</title>
        <authorList>
            <person name="Petersen C."/>
            <person name="Sorensen T."/>
            <person name="Nielsen M.R."/>
            <person name="Sondergaard T.E."/>
            <person name="Sorensen J.L."/>
            <person name="Fitzpatrick D.A."/>
            <person name="Frisvad J.C."/>
            <person name="Nielsen K.L."/>
        </authorList>
    </citation>
    <scope>NUCLEOTIDE SEQUENCE</scope>
    <source>
        <strain evidence="5">IBT 12815</strain>
    </source>
</reference>
<dbReference type="PRINTS" id="PR00081">
    <property type="entry name" value="GDHRDH"/>
</dbReference>
<dbReference type="GO" id="GO:0004806">
    <property type="term" value="F:triacylglycerol lipase activity"/>
    <property type="evidence" value="ECO:0007669"/>
    <property type="project" value="TreeGrafter"/>
</dbReference>
<dbReference type="EMBL" id="JAQJAE010000005">
    <property type="protein sequence ID" value="KAJ5592804.1"/>
    <property type="molecule type" value="Genomic_DNA"/>
</dbReference>
<evidence type="ECO:0000256" key="2">
    <source>
        <dbReference type="ARBA" id="ARBA00022857"/>
    </source>
</evidence>
<dbReference type="Pfam" id="PF00106">
    <property type="entry name" value="adh_short"/>
    <property type="match status" value="1"/>
</dbReference>
<dbReference type="GO" id="GO:0019433">
    <property type="term" value="P:triglyceride catabolic process"/>
    <property type="evidence" value="ECO:0007669"/>
    <property type="project" value="TreeGrafter"/>
</dbReference>
<proteinExistence type="inferred from homology"/>
<keyword evidence="2" id="KW-0521">NADP</keyword>
<evidence type="ECO:0000313" key="5">
    <source>
        <dbReference type="EMBL" id="KAJ5592804.1"/>
    </source>
</evidence>
<dbReference type="PANTHER" id="PTHR44169:SF6">
    <property type="entry name" value="NADPH-DEPENDENT 1-ACYLDIHYDROXYACETONE PHOSPHATE REDUCTASE"/>
    <property type="match status" value="1"/>
</dbReference>
<evidence type="ECO:0000256" key="1">
    <source>
        <dbReference type="ARBA" id="ARBA00006484"/>
    </source>
</evidence>
<keyword evidence="6" id="KW-1185">Reference proteome</keyword>
<evidence type="ECO:0000313" key="6">
    <source>
        <dbReference type="Proteomes" id="UP001213799"/>
    </source>
</evidence>
<evidence type="ECO:0000256" key="4">
    <source>
        <dbReference type="RuleBase" id="RU000363"/>
    </source>
</evidence>
<evidence type="ECO:0000256" key="3">
    <source>
        <dbReference type="ARBA" id="ARBA00023002"/>
    </source>
</evidence>
<dbReference type="GO" id="GO:0005783">
    <property type="term" value="C:endoplasmic reticulum"/>
    <property type="evidence" value="ECO:0007669"/>
    <property type="project" value="TreeGrafter"/>
</dbReference>
<dbReference type="InterPro" id="IPR036291">
    <property type="entry name" value="NAD(P)-bd_dom_sf"/>
</dbReference>
<dbReference type="GeneID" id="81591004"/>
<dbReference type="PROSITE" id="PS00061">
    <property type="entry name" value="ADH_SHORT"/>
    <property type="match status" value="1"/>
</dbReference>
<comment type="caution">
    <text evidence="5">The sequence shown here is derived from an EMBL/GenBank/DDBJ whole genome shotgun (WGS) entry which is preliminary data.</text>
</comment>
<dbReference type="Proteomes" id="UP001213799">
    <property type="component" value="Unassembled WGS sequence"/>
</dbReference>
<sequence>MTSPKRSILITGCSRGGVGNALALEFAAHGMRVFATARSTASLSTLEDKGIETFALDVTNAASIAALRDEIVKRTGGKLDMLFNNAGTMYEAPAIEADPTRTRAMFDANVFGLFDMVSTFTPLLLASASNTQTPPVIINTSSILPHLPFAFSAAYNASKAAVASYSDTLRIELDPLGIKVVTVFMGEVATNLMSADNISFGSGSIYIDAEERAKERSRNHSKNSLKPEAFAKQIVEEVVVKHPRYGQGEYLWKGSNAALIWFLNAVGWRKVFDSTVKKMVGLDQEKIPTSIFDKGQASVKLEWQFDLSKGRSFGV</sequence>
<organism evidence="5 6">
    <name type="scientific">Penicillium hordei</name>
    <dbReference type="NCBI Taxonomy" id="40994"/>
    <lineage>
        <taxon>Eukaryota</taxon>
        <taxon>Fungi</taxon>
        <taxon>Dikarya</taxon>
        <taxon>Ascomycota</taxon>
        <taxon>Pezizomycotina</taxon>
        <taxon>Eurotiomycetes</taxon>
        <taxon>Eurotiomycetidae</taxon>
        <taxon>Eurotiales</taxon>
        <taxon>Aspergillaceae</taxon>
        <taxon>Penicillium</taxon>
    </lineage>
</organism>
<dbReference type="AlphaFoldDB" id="A0AAD6DT86"/>
<name>A0AAD6DT86_9EURO</name>
<dbReference type="GO" id="GO:0006654">
    <property type="term" value="P:phosphatidic acid biosynthetic process"/>
    <property type="evidence" value="ECO:0007669"/>
    <property type="project" value="TreeGrafter"/>
</dbReference>
<dbReference type="PRINTS" id="PR00080">
    <property type="entry name" value="SDRFAMILY"/>
</dbReference>
<dbReference type="GO" id="GO:0000140">
    <property type="term" value="F:acylglycerone-phosphate reductase (NADP+) activity"/>
    <property type="evidence" value="ECO:0007669"/>
    <property type="project" value="TreeGrafter"/>
</dbReference>
<dbReference type="InterPro" id="IPR002347">
    <property type="entry name" value="SDR_fam"/>
</dbReference>